<dbReference type="InterPro" id="IPR036291">
    <property type="entry name" value="NAD(P)-bd_dom_sf"/>
</dbReference>
<sequence length="219" mass="24574">MKNFLVIGLGEFGKSVAKTLYKNKATVLAIDSREGVIKQALNEGIIEEAIILDATDEIALKKVVRDDFDTAFVSVGDNIQASILITLQLREMGVKNVICKAVNHTQEKVLYKIGATQVVFPEELMGEKVAYSVLRPTIIEYFKFAEDYFIYEVKVPKSYVGKSLMELNLRHKYEINILAVKHSNGKMNVTPDPNVKLNKDDLLIILSNENVIDRVTKAP</sequence>
<evidence type="ECO:0000313" key="4">
    <source>
        <dbReference type="EMBL" id="ATA83286.1"/>
    </source>
</evidence>
<dbReference type="InterPro" id="IPR050721">
    <property type="entry name" value="Trk_Ktr_HKT_K-transport"/>
</dbReference>
<dbReference type="Proteomes" id="UP000217301">
    <property type="component" value="Chromosome"/>
</dbReference>
<dbReference type="KEGG" id="cspu:CGC55_01655"/>
<dbReference type="PROSITE" id="PS51201">
    <property type="entry name" value="RCK_N"/>
    <property type="match status" value="1"/>
</dbReference>
<dbReference type="Gene3D" id="3.40.50.720">
    <property type="entry name" value="NAD(P)-binding Rossmann-like Domain"/>
    <property type="match status" value="1"/>
</dbReference>
<dbReference type="STRING" id="553177.CAPSP0001_1902"/>
<evidence type="ECO:0000259" key="1">
    <source>
        <dbReference type="PROSITE" id="PS51201"/>
    </source>
</evidence>
<accession>A0A2A3N3P7</accession>
<keyword evidence="6" id="KW-1185">Reference proteome</keyword>
<dbReference type="GeneID" id="78161339"/>
<protein>
    <submittedName>
        <fullName evidence="5">Ktr system potassium uptake protein A</fullName>
    </submittedName>
    <submittedName>
        <fullName evidence="3">Potassium transporter KtrA</fullName>
    </submittedName>
</protein>
<dbReference type="InterPro" id="IPR006037">
    <property type="entry name" value="RCK_C"/>
</dbReference>
<dbReference type="Proteomes" id="UP000217334">
    <property type="component" value="Chromosome"/>
</dbReference>
<dbReference type="PANTHER" id="PTHR43833:SF7">
    <property type="entry name" value="KTR SYSTEM POTASSIUM UPTAKE PROTEIN C"/>
    <property type="match status" value="1"/>
</dbReference>
<dbReference type="Pfam" id="PF02080">
    <property type="entry name" value="TrkA_C"/>
    <property type="match status" value="1"/>
</dbReference>
<dbReference type="EMBL" id="CP022383">
    <property type="protein sequence ID" value="ATA78450.1"/>
    <property type="molecule type" value="Genomic_DNA"/>
</dbReference>
<dbReference type="SUPFAM" id="SSF116726">
    <property type="entry name" value="TrkA C-terminal domain-like"/>
    <property type="match status" value="1"/>
</dbReference>
<dbReference type="RefSeq" id="WP_002678988.1">
    <property type="nucleotide sequence ID" value="NZ_CAJPRX010000020.1"/>
</dbReference>
<dbReference type="AlphaFoldDB" id="A0A2A3N3P7"/>
<reference evidence="3" key="1">
    <citation type="journal article" date="2017" name="Genome Announc.">
        <title>Twelve Complete Reference Genomes of Clinical Isolates in the Capnocytophaga Genus.</title>
        <authorList>
            <person name="Villarma A."/>
            <person name="Gulvik C.A."/>
            <person name="Rowe L.A."/>
            <person name="Sheth M."/>
            <person name="Juieng P."/>
            <person name="Nicholson A.C."/>
            <person name="Loparev V.N."/>
            <person name="McQuiston J.R."/>
        </authorList>
    </citation>
    <scope>NUCLEOTIDE SEQUENCE</scope>
    <source>
        <strain evidence="3">H4486</strain>
        <strain evidence="4">KC1668</strain>
    </source>
</reference>
<evidence type="ECO:0000313" key="8">
    <source>
        <dbReference type="Proteomes" id="UP000249902"/>
    </source>
</evidence>
<evidence type="ECO:0000313" key="7">
    <source>
        <dbReference type="Proteomes" id="UP000217334"/>
    </source>
</evidence>
<name>A0A2A3N3P7_CAPSP</name>
<dbReference type="SUPFAM" id="SSF51735">
    <property type="entry name" value="NAD(P)-binding Rossmann-fold domains"/>
    <property type="match status" value="1"/>
</dbReference>
<dbReference type="PROSITE" id="PS51202">
    <property type="entry name" value="RCK_C"/>
    <property type="match status" value="1"/>
</dbReference>
<dbReference type="Proteomes" id="UP000249902">
    <property type="component" value="Unassembled WGS sequence"/>
</dbReference>
<dbReference type="OrthoDB" id="9776294at2"/>
<feature type="domain" description="RCK C-terminal" evidence="2">
    <location>
        <begin position="137"/>
        <end position="219"/>
    </location>
</feature>
<dbReference type="InterPro" id="IPR036721">
    <property type="entry name" value="RCK_C_sf"/>
</dbReference>
<evidence type="ECO:0000313" key="6">
    <source>
        <dbReference type="Proteomes" id="UP000217301"/>
    </source>
</evidence>
<dbReference type="GO" id="GO:0008324">
    <property type="term" value="F:monoatomic cation transmembrane transporter activity"/>
    <property type="evidence" value="ECO:0007669"/>
    <property type="project" value="InterPro"/>
</dbReference>
<dbReference type="EMBL" id="UAVP01000003">
    <property type="protein sequence ID" value="SQA74250.1"/>
    <property type="molecule type" value="Genomic_DNA"/>
</dbReference>
<reference evidence="6 7" key="2">
    <citation type="submission" date="2017-06" db="EMBL/GenBank/DDBJ databases">
        <title>Capnocytophaga spp. assemblies.</title>
        <authorList>
            <person name="Gulvik C.A."/>
        </authorList>
    </citation>
    <scope>NUCLEOTIDE SEQUENCE [LARGE SCALE GENOMIC DNA]</scope>
    <source>
        <strain evidence="7">H4486</strain>
        <strain evidence="6">KC1668</strain>
    </source>
</reference>
<dbReference type="InterPro" id="IPR003148">
    <property type="entry name" value="RCK_N"/>
</dbReference>
<dbReference type="GO" id="GO:0006813">
    <property type="term" value="P:potassium ion transport"/>
    <property type="evidence" value="ECO:0007669"/>
    <property type="project" value="InterPro"/>
</dbReference>
<evidence type="ECO:0000259" key="2">
    <source>
        <dbReference type="PROSITE" id="PS51202"/>
    </source>
</evidence>
<organism evidence="3 7">
    <name type="scientific">Capnocytophaga sputigena</name>
    <dbReference type="NCBI Taxonomy" id="1019"/>
    <lineage>
        <taxon>Bacteria</taxon>
        <taxon>Pseudomonadati</taxon>
        <taxon>Bacteroidota</taxon>
        <taxon>Flavobacteriia</taxon>
        <taxon>Flavobacteriales</taxon>
        <taxon>Flavobacteriaceae</taxon>
        <taxon>Capnocytophaga</taxon>
    </lineage>
</organism>
<reference evidence="5 8" key="3">
    <citation type="submission" date="2018-06" db="EMBL/GenBank/DDBJ databases">
        <authorList>
            <consortium name="Pathogen Informatics"/>
            <person name="Doyle S."/>
        </authorList>
    </citation>
    <scope>NUCLEOTIDE SEQUENCE [LARGE SCALE GENOMIC DNA]</scope>
    <source>
        <strain evidence="5 8">NCTC11653</strain>
    </source>
</reference>
<dbReference type="PANTHER" id="PTHR43833">
    <property type="entry name" value="POTASSIUM CHANNEL PROTEIN 2-RELATED-RELATED"/>
    <property type="match status" value="1"/>
</dbReference>
<dbReference type="Gene3D" id="3.30.70.1450">
    <property type="entry name" value="Regulator of K+ conductance, C-terminal domain"/>
    <property type="match status" value="1"/>
</dbReference>
<evidence type="ECO:0000313" key="5">
    <source>
        <dbReference type="EMBL" id="SQA74250.1"/>
    </source>
</evidence>
<evidence type="ECO:0000313" key="3">
    <source>
        <dbReference type="EMBL" id="ATA78450.1"/>
    </source>
</evidence>
<feature type="domain" description="RCK N-terminal" evidence="1">
    <location>
        <begin position="1"/>
        <end position="120"/>
    </location>
</feature>
<gene>
    <name evidence="5" type="primary">ktrA</name>
    <name evidence="4" type="ORF">CGC55_01655</name>
    <name evidence="3" type="ORF">CGC59_01615</name>
    <name evidence="5" type="ORF">NCTC11653_00128</name>
</gene>
<proteinExistence type="predicted"/>
<dbReference type="Pfam" id="PF02254">
    <property type="entry name" value="TrkA_N"/>
    <property type="match status" value="1"/>
</dbReference>
<dbReference type="EMBL" id="CP022385">
    <property type="protein sequence ID" value="ATA83286.1"/>
    <property type="molecule type" value="Genomic_DNA"/>
</dbReference>
<dbReference type="eggNOG" id="COG0569">
    <property type="taxonomic scope" value="Bacteria"/>
</dbReference>